<comment type="caution">
    <text evidence="4">The sequence shown here is derived from an EMBL/GenBank/DDBJ whole genome shotgun (WGS) entry which is preliminary data.</text>
</comment>
<dbReference type="Pfam" id="PF00059">
    <property type="entry name" value="Lectin_C"/>
    <property type="match status" value="1"/>
</dbReference>
<feature type="signal peptide" evidence="2">
    <location>
        <begin position="1"/>
        <end position="17"/>
    </location>
</feature>
<dbReference type="CDD" id="cd00037">
    <property type="entry name" value="CLECT"/>
    <property type="match status" value="1"/>
</dbReference>
<dbReference type="SUPFAM" id="SSF56436">
    <property type="entry name" value="C-type lectin-like"/>
    <property type="match status" value="1"/>
</dbReference>
<keyword evidence="1" id="KW-1015">Disulfide bond</keyword>
<name>A0AAE1A6Q6_9GAST</name>
<accession>A0AAE1A6Q6</accession>
<organism evidence="4 5">
    <name type="scientific">Elysia crispata</name>
    <name type="common">lettuce slug</name>
    <dbReference type="NCBI Taxonomy" id="231223"/>
    <lineage>
        <taxon>Eukaryota</taxon>
        <taxon>Metazoa</taxon>
        <taxon>Spiralia</taxon>
        <taxon>Lophotrochozoa</taxon>
        <taxon>Mollusca</taxon>
        <taxon>Gastropoda</taxon>
        <taxon>Heterobranchia</taxon>
        <taxon>Euthyneura</taxon>
        <taxon>Panpulmonata</taxon>
        <taxon>Sacoglossa</taxon>
        <taxon>Placobranchoidea</taxon>
        <taxon>Plakobranchidae</taxon>
        <taxon>Elysia</taxon>
    </lineage>
</organism>
<dbReference type="SMART" id="SM00034">
    <property type="entry name" value="CLECT"/>
    <property type="match status" value="1"/>
</dbReference>
<evidence type="ECO:0000313" key="5">
    <source>
        <dbReference type="Proteomes" id="UP001283361"/>
    </source>
</evidence>
<dbReference type="InterPro" id="IPR018378">
    <property type="entry name" value="C-type_lectin_CS"/>
</dbReference>
<dbReference type="AlphaFoldDB" id="A0AAE1A6Q6"/>
<dbReference type="PANTHER" id="PTHR22803">
    <property type="entry name" value="MANNOSE, PHOSPHOLIPASE, LECTIN RECEPTOR RELATED"/>
    <property type="match status" value="1"/>
</dbReference>
<keyword evidence="5" id="KW-1185">Reference proteome</keyword>
<dbReference type="Proteomes" id="UP001283361">
    <property type="component" value="Unassembled WGS sequence"/>
</dbReference>
<reference evidence="4" key="1">
    <citation type="journal article" date="2023" name="G3 (Bethesda)">
        <title>A reference genome for the long-term kleptoplast-retaining sea slug Elysia crispata morphotype clarki.</title>
        <authorList>
            <person name="Eastman K.E."/>
            <person name="Pendleton A.L."/>
            <person name="Shaikh M.A."/>
            <person name="Suttiyut T."/>
            <person name="Ogas R."/>
            <person name="Tomko P."/>
            <person name="Gavelis G."/>
            <person name="Widhalm J.R."/>
            <person name="Wisecaver J.H."/>
        </authorList>
    </citation>
    <scope>NUCLEOTIDE SEQUENCE</scope>
    <source>
        <strain evidence="4">ECLA1</strain>
    </source>
</reference>
<gene>
    <name evidence="4" type="ORF">RRG08_047753</name>
</gene>
<dbReference type="InterPro" id="IPR001304">
    <property type="entry name" value="C-type_lectin-like"/>
</dbReference>
<dbReference type="Gene3D" id="3.10.100.10">
    <property type="entry name" value="Mannose-Binding Protein A, subunit A"/>
    <property type="match status" value="1"/>
</dbReference>
<evidence type="ECO:0000256" key="1">
    <source>
        <dbReference type="ARBA" id="ARBA00023157"/>
    </source>
</evidence>
<feature type="chain" id="PRO_5042080232" description="C-type lectin domain-containing protein" evidence="2">
    <location>
        <begin position="18"/>
        <end position="163"/>
    </location>
</feature>
<evidence type="ECO:0000256" key="2">
    <source>
        <dbReference type="SAM" id="SignalP"/>
    </source>
</evidence>
<feature type="domain" description="C-type lectin" evidence="3">
    <location>
        <begin position="30"/>
        <end position="153"/>
    </location>
</feature>
<keyword evidence="2" id="KW-0732">Signal</keyword>
<sequence length="163" mass="18356">MISWSIIIVSVLVLVASEHPTTCPPGYRQLDDHCFLLMTETMTFFDATVACDVVDGKLVEIVSPEDQSRVENYLNTVKSSVSTNIWLGATDLQQEGTWRYLSHDNEDAISTWSHWAPSYPRVDRSSNCAAISLPNGWRWQSSSCSYHQQVLCEVTLRLDKVVG</sequence>
<dbReference type="PROSITE" id="PS00615">
    <property type="entry name" value="C_TYPE_LECTIN_1"/>
    <property type="match status" value="1"/>
</dbReference>
<proteinExistence type="predicted"/>
<dbReference type="InterPro" id="IPR050111">
    <property type="entry name" value="C-type_lectin/snaclec_domain"/>
</dbReference>
<dbReference type="InterPro" id="IPR016186">
    <property type="entry name" value="C-type_lectin-like/link_sf"/>
</dbReference>
<protein>
    <recommendedName>
        <fullName evidence="3">C-type lectin domain-containing protein</fullName>
    </recommendedName>
</protein>
<evidence type="ECO:0000313" key="4">
    <source>
        <dbReference type="EMBL" id="KAK3781212.1"/>
    </source>
</evidence>
<dbReference type="PROSITE" id="PS50041">
    <property type="entry name" value="C_TYPE_LECTIN_2"/>
    <property type="match status" value="1"/>
</dbReference>
<dbReference type="InterPro" id="IPR016187">
    <property type="entry name" value="CTDL_fold"/>
</dbReference>
<dbReference type="EMBL" id="JAWDGP010002654">
    <property type="protein sequence ID" value="KAK3781212.1"/>
    <property type="molecule type" value="Genomic_DNA"/>
</dbReference>
<evidence type="ECO:0000259" key="3">
    <source>
        <dbReference type="PROSITE" id="PS50041"/>
    </source>
</evidence>